<sequence length="133" mass="14117">MKPRTRIRMQQVMRLFCALAVLLLGFAHQAPAAATALSATERAQFALPDGSLPDLCLPGAGDDDGSGKPLSHSHFCGACRIFWVVLPAPADAARTIVRKTKMVLPPGQPIASARSQLPPNASPRGPPEPRFQA</sequence>
<evidence type="ECO:0008006" key="5">
    <source>
        <dbReference type="Google" id="ProtNLM"/>
    </source>
</evidence>
<name>A0A0L8C2G4_ENSAD</name>
<dbReference type="EMBL" id="LGAP01000002">
    <property type="protein sequence ID" value="KOF20989.1"/>
    <property type="molecule type" value="Genomic_DNA"/>
</dbReference>
<evidence type="ECO:0000256" key="1">
    <source>
        <dbReference type="SAM" id="MobiDB-lite"/>
    </source>
</evidence>
<protein>
    <recommendedName>
        <fullName evidence="5">DUF2946 domain-containing protein</fullName>
    </recommendedName>
</protein>
<evidence type="ECO:0000313" key="4">
    <source>
        <dbReference type="Proteomes" id="UP000037425"/>
    </source>
</evidence>
<dbReference type="AlphaFoldDB" id="A0A0L8C2G4"/>
<keyword evidence="2" id="KW-0732">Signal</keyword>
<reference evidence="4" key="1">
    <citation type="submission" date="2015-07" db="EMBL/GenBank/DDBJ databases">
        <title>Whole genome sequence of an Ensifer adhaerens strain isolated from a cave pool in the Wind Cave National Park.</title>
        <authorList>
            <person name="Eng W.W.H."/>
            <person name="Gan H.M."/>
            <person name="Barton H.A."/>
            <person name="Savka M.A."/>
        </authorList>
    </citation>
    <scope>NUCLEOTIDE SEQUENCE [LARGE SCALE GENOMIC DNA]</scope>
    <source>
        <strain evidence="4">SD006</strain>
    </source>
</reference>
<feature type="region of interest" description="Disordered" evidence="1">
    <location>
        <begin position="107"/>
        <end position="133"/>
    </location>
</feature>
<evidence type="ECO:0000313" key="3">
    <source>
        <dbReference type="EMBL" id="KOF20989.1"/>
    </source>
</evidence>
<evidence type="ECO:0000256" key="2">
    <source>
        <dbReference type="SAM" id="SignalP"/>
    </source>
</evidence>
<comment type="caution">
    <text evidence="3">The sequence shown here is derived from an EMBL/GenBank/DDBJ whole genome shotgun (WGS) entry which is preliminary data.</text>
</comment>
<proteinExistence type="predicted"/>
<feature type="compositionally biased region" description="Pro residues" evidence="1">
    <location>
        <begin position="120"/>
        <end position="133"/>
    </location>
</feature>
<dbReference type="PATRIC" id="fig|106592.7.peg.2879"/>
<feature type="signal peptide" evidence="2">
    <location>
        <begin position="1"/>
        <end position="32"/>
    </location>
</feature>
<gene>
    <name evidence="3" type="ORF">AC244_06185</name>
</gene>
<accession>A0A0L8C2G4</accession>
<organism evidence="3 4">
    <name type="scientific">Ensifer adhaerens</name>
    <name type="common">Sinorhizobium morelense</name>
    <dbReference type="NCBI Taxonomy" id="106592"/>
    <lineage>
        <taxon>Bacteria</taxon>
        <taxon>Pseudomonadati</taxon>
        <taxon>Pseudomonadota</taxon>
        <taxon>Alphaproteobacteria</taxon>
        <taxon>Hyphomicrobiales</taxon>
        <taxon>Rhizobiaceae</taxon>
        <taxon>Sinorhizobium/Ensifer group</taxon>
        <taxon>Ensifer</taxon>
    </lineage>
</organism>
<feature type="chain" id="PRO_5005581581" description="DUF2946 domain-containing protein" evidence="2">
    <location>
        <begin position="33"/>
        <end position="133"/>
    </location>
</feature>
<dbReference type="Proteomes" id="UP000037425">
    <property type="component" value="Unassembled WGS sequence"/>
</dbReference>